<dbReference type="STRING" id="307121.GA0070620_3894"/>
<keyword evidence="9" id="KW-1185">Reference proteome</keyword>
<evidence type="ECO:0000256" key="4">
    <source>
        <dbReference type="ARBA" id="ARBA00023163"/>
    </source>
</evidence>
<dbReference type="InterPro" id="IPR005158">
    <property type="entry name" value="BTAD"/>
</dbReference>
<dbReference type="SUPFAM" id="SSF46894">
    <property type="entry name" value="C-terminal effector domain of the bipartite response regulators"/>
    <property type="match status" value="1"/>
</dbReference>
<dbReference type="PATRIC" id="fig|307121.4.peg.3977"/>
<dbReference type="PROSITE" id="PS51755">
    <property type="entry name" value="OMPR_PHOB"/>
    <property type="match status" value="1"/>
</dbReference>
<feature type="domain" description="OmpR/PhoB-type" evidence="7">
    <location>
        <begin position="22"/>
        <end position="125"/>
    </location>
</feature>
<keyword evidence="3 5" id="KW-0238">DNA-binding</keyword>
<dbReference type="AlphaFoldDB" id="A0A1C3N6Z8"/>
<dbReference type="GO" id="GO:0006355">
    <property type="term" value="P:regulation of DNA-templated transcription"/>
    <property type="evidence" value="ECO:0007669"/>
    <property type="project" value="InterPro"/>
</dbReference>
<name>A0A1C3N6Z8_9ACTN</name>
<dbReference type="SUPFAM" id="SSF52540">
    <property type="entry name" value="P-loop containing nucleoside triphosphate hydrolases"/>
    <property type="match status" value="1"/>
</dbReference>
<sequence>MSTEKAGRRPTPRRAAAVPRLETMTGQAGVTFGVLGPVEVRADDVPVSLRGARPRAVLARLLIARGRVVPVDRLVEDLWEEPPEGGVAAIRTFVADLRRALEPDRPPRRPARLLVTAPPGYALHLATDAVDAWRFEAAVRESADLIAAGSAGPALAALDGALALWRGPAYAEYADQPWARAEIDRLDELRMLAVERRAEALLAAGRAAEAATDLRAYTADQPLREDGWHLLALALYRAGRQGDALAALRRARRTLVARLGVDPGPRLRQLEADVLAQAPHLTGAAEPHPGGPAPRLAEPPHPAGAPALAGSAGGGTPSPVGPSDAVAGRRPFVGRDDELDALDRAADRVDRQGRPALVLISADAGGGKSALAEALTDRLAARGWTTAWGRSPEYEGAPVAWPWRQIADELTDRAGPTPPGPTALGEAGDAETPTGPAAVDPATARYRLHQATAARLSTVAGRGPVLLVLDDLHRADEGTLDVLTALFADPTRVAGPVLVVGTYRATEISPELTAALARFARLEPLRVYLAGLGEPATADLVRAVAGRDPDPTAVRLIHRRSGGNPFFVRELARLLALEGAAALERVPAGVRDVIRHRLARLPEAAQEVLRQAAVLGRDVDPELLAALADSVTAPDPAAPDPAAPGADADGVLLDALDHALRAGFLTEQVGEGLRFTHILVRDTIYADLSAPRRSRWHALAGAAIERLHPDDVLALAHHFDRAGTRATAARAARYARIAAEQAEGRAHPHRAARLWQQALDAHDRAGGADVAGRLTAMMGLGRALAVTGHLERTRRYRAEALATAEKLADPALTAAVLTAFEVPAVWTRNDDEELSARIVRAAESVLAVTGADDPERRSRLLSTLALELRGTTTDRGHQAAVEAEALARRVGNPALLAFAFNARFMHTFGRTGLAAERARVGAELVEVAAAHDLVTFEVLGRLIVVQASAGLGDLAAADAHAAAADALAARHDLPLVGVFTRWYAALRLALAGRRAEAEVAYRGAQERLPSGAMPGLERGLLPLALLAVRLADTPTSAPAAVPVRTDWGPYAPWVEPLALAGDGRRNEAVAALRTQPQSPHDLLREARLALTARAALAVGDEPAMRYAYAELLPAAGELAGAGSAVLSLGPVARHLADLATALGEDVAAAGHDRTARAVAERLRVATSADGPGGGGDQPAADVPTG</sequence>
<evidence type="ECO:0000256" key="3">
    <source>
        <dbReference type="ARBA" id="ARBA00023125"/>
    </source>
</evidence>
<evidence type="ECO:0000313" key="8">
    <source>
        <dbReference type="EMBL" id="SBV28351.1"/>
    </source>
</evidence>
<dbReference type="SMART" id="SM01043">
    <property type="entry name" value="BTAD"/>
    <property type="match status" value="1"/>
</dbReference>
<dbReference type="Pfam" id="PF00486">
    <property type="entry name" value="Trans_reg_C"/>
    <property type="match status" value="1"/>
</dbReference>
<dbReference type="GO" id="GO:0003677">
    <property type="term" value="F:DNA binding"/>
    <property type="evidence" value="ECO:0007669"/>
    <property type="project" value="UniProtKB-UniRule"/>
</dbReference>
<proteinExistence type="inferred from homology"/>
<reference evidence="9" key="1">
    <citation type="submission" date="2016-06" db="EMBL/GenBank/DDBJ databases">
        <authorList>
            <person name="Varghese N."/>
        </authorList>
    </citation>
    <scope>NUCLEOTIDE SEQUENCE [LARGE SCALE GENOMIC DNA]</scope>
    <source>
        <strain evidence="9">DSM 45344</strain>
    </source>
</reference>
<dbReference type="SUPFAM" id="SSF48452">
    <property type="entry name" value="TPR-like"/>
    <property type="match status" value="1"/>
</dbReference>
<evidence type="ECO:0000256" key="1">
    <source>
        <dbReference type="ARBA" id="ARBA00005820"/>
    </source>
</evidence>
<dbReference type="Pfam" id="PF13191">
    <property type="entry name" value="AAA_16"/>
    <property type="match status" value="1"/>
</dbReference>
<dbReference type="InterPro" id="IPR001867">
    <property type="entry name" value="OmpR/PhoB-type_DNA-bd"/>
</dbReference>
<dbReference type="Gene3D" id="1.25.40.10">
    <property type="entry name" value="Tetratricopeptide repeat domain"/>
    <property type="match status" value="1"/>
</dbReference>
<comment type="similarity">
    <text evidence="1">Belongs to the AfsR/DnrI/RedD regulatory family.</text>
</comment>
<dbReference type="InterPro" id="IPR051677">
    <property type="entry name" value="AfsR-DnrI-RedD_regulator"/>
</dbReference>
<dbReference type="Proteomes" id="UP000199393">
    <property type="component" value="Chromosome I"/>
</dbReference>
<dbReference type="Gene3D" id="1.10.10.10">
    <property type="entry name" value="Winged helix-like DNA-binding domain superfamily/Winged helix DNA-binding domain"/>
    <property type="match status" value="1"/>
</dbReference>
<dbReference type="InterPro" id="IPR036388">
    <property type="entry name" value="WH-like_DNA-bd_sf"/>
</dbReference>
<feature type="DNA-binding region" description="OmpR/PhoB-type" evidence="5">
    <location>
        <begin position="22"/>
        <end position="125"/>
    </location>
</feature>
<dbReference type="PANTHER" id="PTHR35807:SF1">
    <property type="entry name" value="TRANSCRIPTIONAL REGULATOR REDD"/>
    <property type="match status" value="1"/>
</dbReference>
<dbReference type="GO" id="GO:0000160">
    <property type="term" value="P:phosphorelay signal transduction system"/>
    <property type="evidence" value="ECO:0007669"/>
    <property type="project" value="InterPro"/>
</dbReference>
<feature type="region of interest" description="Disordered" evidence="6">
    <location>
        <begin position="1165"/>
        <end position="1185"/>
    </location>
</feature>
<dbReference type="CDD" id="cd15831">
    <property type="entry name" value="BTAD"/>
    <property type="match status" value="1"/>
</dbReference>
<organism evidence="8 9">
    <name type="scientific">Micromonospora krabiensis</name>
    <dbReference type="NCBI Taxonomy" id="307121"/>
    <lineage>
        <taxon>Bacteria</taxon>
        <taxon>Bacillati</taxon>
        <taxon>Actinomycetota</taxon>
        <taxon>Actinomycetes</taxon>
        <taxon>Micromonosporales</taxon>
        <taxon>Micromonosporaceae</taxon>
        <taxon>Micromonospora</taxon>
    </lineage>
</organism>
<dbReference type="InterPro" id="IPR016032">
    <property type="entry name" value="Sig_transdc_resp-reg_C-effctor"/>
</dbReference>
<dbReference type="Gene3D" id="3.40.50.300">
    <property type="entry name" value="P-loop containing nucleotide triphosphate hydrolases"/>
    <property type="match status" value="1"/>
</dbReference>
<feature type="compositionally biased region" description="Pro residues" evidence="6">
    <location>
        <begin position="289"/>
        <end position="303"/>
    </location>
</feature>
<feature type="region of interest" description="Disordered" evidence="6">
    <location>
        <begin position="282"/>
        <end position="332"/>
    </location>
</feature>
<dbReference type="InterPro" id="IPR041664">
    <property type="entry name" value="AAA_16"/>
</dbReference>
<dbReference type="InterPro" id="IPR027417">
    <property type="entry name" value="P-loop_NTPase"/>
</dbReference>
<feature type="region of interest" description="Disordered" evidence="6">
    <location>
        <begin position="412"/>
        <end position="435"/>
    </location>
</feature>
<dbReference type="InterPro" id="IPR011990">
    <property type="entry name" value="TPR-like_helical_dom_sf"/>
</dbReference>
<keyword evidence="2" id="KW-0805">Transcription regulation</keyword>
<dbReference type="SMART" id="SM00862">
    <property type="entry name" value="Trans_reg_C"/>
    <property type="match status" value="1"/>
</dbReference>
<dbReference type="EMBL" id="LT598496">
    <property type="protein sequence ID" value="SBV28351.1"/>
    <property type="molecule type" value="Genomic_DNA"/>
</dbReference>
<protein>
    <submittedName>
        <fullName evidence="8">Transcriptional regulatory protein, C terminal</fullName>
    </submittedName>
</protein>
<dbReference type="PANTHER" id="PTHR35807">
    <property type="entry name" value="TRANSCRIPTIONAL REGULATOR REDD-RELATED"/>
    <property type="match status" value="1"/>
</dbReference>
<evidence type="ECO:0000256" key="2">
    <source>
        <dbReference type="ARBA" id="ARBA00023015"/>
    </source>
</evidence>
<gene>
    <name evidence="8" type="ORF">GA0070620_3894</name>
</gene>
<evidence type="ECO:0000259" key="7">
    <source>
        <dbReference type="PROSITE" id="PS51755"/>
    </source>
</evidence>
<evidence type="ECO:0000313" key="9">
    <source>
        <dbReference type="Proteomes" id="UP000199393"/>
    </source>
</evidence>
<keyword evidence="4" id="KW-0804">Transcription</keyword>
<accession>A0A1C3N6Z8</accession>
<evidence type="ECO:0000256" key="5">
    <source>
        <dbReference type="PROSITE-ProRule" id="PRU01091"/>
    </source>
</evidence>
<evidence type="ECO:0000256" key="6">
    <source>
        <dbReference type="SAM" id="MobiDB-lite"/>
    </source>
</evidence>
<dbReference type="Pfam" id="PF03704">
    <property type="entry name" value="BTAD"/>
    <property type="match status" value="1"/>
</dbReference>